<reference evidence="1 2" key="1">
    <citation type="submission" date="2024-10" db="EMBL/GenBank/DDBJ databases">
        <title>The Natural Products Discovery Center: Release of the First 8490 Sequenced Strains for Exploring Actinobacteria Biosynthetic Diversity.</title>
        <authorList>
            <person name="Kalkreuter E."/>
            <person name="Kautsar S.A."/>
            <person name="Yang D."/>
            <person name="Bader C.D."/>
            <person name="Teijaro C.N."/>
            <person name="Fluegel L."/>
            <person name="Davis C.M."/>
            <person name="Simpson J.R."/>
            <person name="Lauterbach L."/>
            <person name="Steele A.D."/>
            <person name="Gui C."/>
            <person name="Meng S."/>
            <person name="Li G."/>
            <person name="Viehrig K."/>
            <person name="Ye F."/>
            <person name="Su P."/>
            <person name="Kiefer A.F."/>
            <person name="Nichols A."/>
            <person name="Cepeda A.J."/>
            <person name="Yan W."/>
            <person name="Fan B."/>
            <person name="Jiang Y."/>
            <person name="Adhikari A."/>
            <person name="Zheng C.-J."/>
            <person name="Schuster L."/>
            <person name="Cowan T.M."/>
            <person name="Smanski M.J."/>
            <person name="Chevrette M.G."/>
            <person name="De Carvalho L.P.S."/>
            <person name="Shen B."/>
        </authorList>
    </citation>
    <scope>NUCLEOTIDE SEQUENCE [LARGE SCALE GENOMIC DNA]</scope>
    <source>
        <strain evidence="1 2">NPDC020979</strain>
    </source>
</reference>
<sequence>MGPLCRRTRRRLLGIRAATHRAPFFSFSQHAPEFVINSKRKALVALGCTALIASATVACNPLGDDSASPAIKVKNAFAKLGEQHALSANLHLDASADQIYTAMRGKKDFERADADMLAGLTLTYGVSTDRALKDIEGQDDDSLRASVALTKAGQNPMLEARTAGKNLYARVDVKGLSDLARQSGNGDSDMVFLDQMVRRADELPPSMGAVKAALKGQWISIDPDSFPDDDTPSAKLDAKDQKKALDAISNAVTSNAKFKDAGTSGGAEHVKITLPAKKTAKDIATGLKPLADQLGERLTNMSRNVKDVPDRNITVDVAIRDGIVSGITLDLAELDDKIKGTLPLAIDINGHAGKVEIPADAKPITPADIMAAAMATYGDQAPVTSSTRTQA</sequence>
<proteinExistence type="predicted"/>
<gene>
    <name evidence="1" type="ORF">ACH4TF_18975</name>
</gene>
<evidence type="ECO:0008006" key="3">
    <source>
        <dbReference type="Google" id="ProtNLM"/>
    </source>
</evidence>
<dbReference type="RefSeq" id="WP_397613414.1">
    <property type="nucleotide sequence ID" value="NZ_JBIRRB010000006.1"/>
</dbReference>
<accession>A0ABW7T4V9</accession>
<evidence type="ECO:0000313" key="1">
    <source>
        <dbReference type="EMBL" id="MFI0912530.1"/>
    </source>
</evidence>
<dbReference type="Proteomes" id="UP001611162">
    <property type="component" value="Unassembled WGS sequence"/>
</dbReference>
<keyword evidence="2" id="KW-1185">Reference proteome</keyword>
<protein>
    <recommendedName>
        <fullName evidence="3">Lipoprotein</fullName>
    </recommendedName>
</protein>
<evidence type="ECO:0000313" key="2">
    <source>
        <dbReference type="Proteomes" id="UP001611162"/>
    </source>
</evidence>
<name>A0ABW7T4V9_9ACTN</name>
<comment type="caution">
    <text evidence="1">The sequence shown here is derived from an EMBL/GenBank/DDBJ whole genome shotgun (WGS) entry which is preliminary data.</text>
</comment>
<organism evidence="1 2">
    <name type="scientific">Streptomyces abikoensis</name>
    <dbReference type="NCBI Taxonomy" id="97398"/>
    <lineage>
        <taxon>Bacteria</taxon>
        <taxon>Bacillati</taxon>
        <taxon>Actinomycetota</taxon>
        <taxon>Actinomycetes</taxon>
        <taxon>Kitasatosporales</taxon>
        <taxon>Streptomycetaceae</taxon>
        <taxon>Streptomyces</taxon>
    </lineage>
</organism>
<dbReference type="EMBL" id="JBIRRB010000006">
    <property type="protein sequence ID" value="MFI0912530.1"/>
    <property type="molecule type" value="Genomic_DNA"/>
</dbReference>